<keyword evidence="2" id="KW-1185">Reference proteome</keyword>
<accession>A0A7K1FVA4</accession>
<organism evidence="1 2">
    <name type="scientific">Nakamurella alba</name>
    <dbReference type="NCBI Taxonomy" id="2665158"/>
    <lineage>
        <taxon>Bacteria</taxon>
        <taxon>Bacillati</taxon>
        <taxon>Actinomycetota</taxon>
        <taxon>Actinomycetes</taxon>
        <taxon>Nakamurellales</taxon>
        <taxon>Nakamurellaceae</taxon>
        <taxon>Nakamurella</taxon>
    </lineage>
</organism>
<protein>
    <submittedName>
        <fullName evidence="1">Uncharacterized protein</fullName>
    </submittedName>
</protein>
<reference evidence="1 2" key="1">
    <citation type="submission" date="2019-11" db="EMBL/GenBank/DDBJ databases">
        <authorList>
            <person name="Jiang L.-Q."/>
        </authorList>
    </citation>
    <scope>NUCLEOTIDE SEQUENCE [LARGE SCALE GENOMIC DNA]</scope>
    <source>
        <strain evidence="1 2">YIM 132087</strain>
    </source>
</reference>
<dbReference type="Proteomes" id="UP000460221">
    <property type="component" value="Unassembled WGS sequence"/>
</dbReference>
<name>A0A7K1FVA4_9ACTN</name>
<dbReference type="RefSeq" id="WP_154771140.1">
    <property type="nucleotide sequence ID" value="NZ_WLYK01000014.1"/>
</dbReference>
<gene>
    <name evidence="1" type="ORF">GIS00_24670</name>
</gene>
<proteinExistence type="predicted"/>
<dbReference type="AlphaFoldDB" id="A0A7K1FVA4"/>
<evidence type="ECO:0000313" key="1">
    <source>
        <dbReference type="EMBL" id="MTD17133.1"/>
    </source>
</evidence>
<comment type="caution">
    <text evidence="1">The sequence shown here is derived from an EMBL/GenBank/DDBJ whole genome shotgun (WGS) entry which is preliminary data.</text>
</comment>
<sequence>MLDRIGTAIIGIADSLGLSQASAIVSTAAPAAIARPARPPHARQLSG</sequence>
<dbReference type="EMBL" id="WLYK01000014">
    <property type="protein sequence ID" value="MTD17133.1"/>
    <property type="molecule type" value="Genomic_DNA"/>
</dbReference>
<evidence type="ECO:0000313" key="2">
    <source>
        <dbReference type="Proteomes" id="UP000460221"/>
    </source>
</evidence>